<evidence type="ECO:0000313" key="2">
    <source>
        <dbReference type="Proteomes" id="UP001319080"/>
    </source>
</evidence>
<dbReference type="Pfam" id="PF01904">
    <property type="entry name" value="DUF72"/>
    <property type="match status" value="1"/>
</dbReference>
<organism evidence="1 2">
    <name type="scientific">Dawidia cretensis</name>
    <dbReference type="NCBI Taxonomy" id="2782350"/>
    <lineage>
        <taxon>Bacteria</taxon>
        <taxon>Pseudomonadati</taxon>
        <taxon>Bacteroidota</taxon>
        <taxon>Cytophagia</taxon>
        <taxon>Cytophagales</taxon>
        <taxon>Chryseotaleaceae</taxon>
        <taxon>Dawidia</taxon>
    </lineage>
</organism>
<reference evidence="1 2" key="1">
    <citation type="submission" date="2021-05" db="EMBL/GenBank/DDBJ databases">
        <title>A Polyphasic approach of four new species of the genus Ohtaekwangia: Ohtaekwangia histidinii sp. nov., Ohtaekwangia cretensis sp. nov., Ohtaekwangia indiensis sp. nov., Ohtaekwangia reichenbachii sp. nov. from diverse environment.</title>
        <authorList>
            <person name="Octaviana S."/>
        </authorList>
    </citation>
    <scope>NUCLEOTIDE SEQUENCE [LARGE SCALE GENOMIC DNA]</scope>
    <source>
        <strain evidence="1 2">PWU5</strain>
    </source>
</reference>
<evidence type="ECO:0000313" key="1">
    <source>
        <dbReference type="EMBL" id="MBT1707162.1"/>
    </source>
</evidence>
<dbReference type="InterPro" id="IPR036520">
    <property type="entry name" value="UPF0759_sf"/>
</dbReference>
<dbReference type="PANTHER" id="PTHR30348:SF4">
    <property type="entry name" value="DUF72 DOMAIN-CONTAINING PROTEIN"/>
    <property type="match status" value="1"/>
</dbReference>
<dbReference type="EMBL" id="JAHESE010000001">
    <property type="protein sequence ID" value="MBT1707162.1"/>
    <property type="molecule type" value="Genomic_DNA"/>
</dbReference>
<proteinExistence type="predicted"/>
<dbReference type="InterPro" id="IPR002763">
    <property type="entry name" value="DUF72"/>
</dbReference>
<dbReference type="Proteomes" id="UP001319080">
    <property type="component" value="Unassembled WGS sequence"/>
</dbReference>
<gene>
    <name evidence="1" type="ORF">KK062_02955</name>
</gene>
<name>A0AAP2DW84_9BACT</name>
<keyword evidence="2" id="KW-1185">Reference proteome</keyword>
<accession>A0AAP2DW84</accession>
<comment type="caution">
    <text evidence="1">The sequence shown here is derived from an EMBL/GenBank/DDBJ whole genome shotgun (WGS) entry which is preliminary data.</text>
</comment>
<dbReference type="PANTHER" id="PTHR30348">
    <property type="entry name" value="UNCHARACTERIZED PROTEIN YECE"/>
    <property type="match status" value="1"/>
</dbReference>
<dbReference type="SUPFAM" id="SSF117396">
    <property type="entry name" value="TM1631-like"/>
    <property type="match status" value="1"/>
</dbReference>
<sequence length="243" mass="28506">MRKGKIYIGTSGWHYKHWAGTFYPEDIKSDEQFAYYQDYFDTVELNNSFYHLPDRATFRKWKETTPKNFIFSVKGSRYISHMKKLSDAREPLRAFLHNARGLGRKLGPVLFQLPPGWKLNLERLQIFLKQLPPTLRVTFEFRNTSWYTPEVYDALRARGCAFCIYELAGHLSPIEVTADFVYIRLHGPGAKYQGSYNRTILKQWARRLLAWRDKGIDSYIYFDNDQAGYAAFNAQTLQELVTG</sequence>
<protein>
    <submittedName>
        <fullName evidence="1">DUF72 domain-containing protein</fullName>
    </submittedName>
</protein>
<dbReference type="AlphaFoldDB" id="A0AAP2DW84"/>
<dbReference type="Gene3D" id="3.20.20.410">
    <property type="entry name" value="Protein of unknown function UPF0759"/>
    <property type="match status" value="1"/>
</dbReference>
<dbReference type="RefSeq" id="WP_254082737.1">
    <property type="nucleotide sequence ID" value="NZ_JAHESE010000001.1"/>
</dbReference>